<accession>A0A427DKG5</accession>
<sequence length="236" mass="26973">MRPQQASICAVLTWTPLFNTCRGVVMSSSNLIVSPELAAKAKEADEAALRAFHQRIEALVGRYTIKEAARIVGVSTGHLRELSLRHGFHFLAPAERTKADRRKIRKVFEDARLNRTVRQVEPVRSLLPGQLSVTPRQELEGRKLLVVRQNAFYKRVLELSEVFSLHETAERVQVSVRFLKNFAYDWDIEFAGEERPYSVSKAAREDELDAADLPDSYDDFGFFNRSKQSSQRLQSH</sequence>
<evidence type="ECO:0000313" key="1">
    <source>
        <dbReference type="EMBL" id="RRV03818.1"/>
    </source>
</evidence>
<proteinExistence type="predicted"/>
<gene>
    <name evidence="1" type="ORF">EGJ28_23275</name>
</gene>
<comment type="caution">
    <text evidence="1">The sequence shown here is derived from an EMBL/GenBank/DDBJ whole genome shotgun (WGS) entry which is preliminary data.</text>
</comment>
<reference evidence="1 2" key="1">
    <citation type="submission" date="2018-10" db="EMBL/GenBank/DDBJ databases">
        <title>Transmission dynamics of multidrug resistant bacteria on intensive care unit surfaces.</title>
        <authorList>
            <person name="D'Souza A.W."/>
            <person name="Potter R.F."/>
            <person name="Wallace M."/>
            <person name="Shupe A."/>
            <person name="Patel S."/>
            <person name="Sun S."/>
            <person name="Gul D."/>
            <person name="Kwon J.H."/>
            <person name="Andleeb S."/>
            <person name="Burnham C.-A.D."/>
            <person name="Dantas G."/>
        </authorList>
    </citation>
    <scope>NUCLEOTIDE SEQUENCE [LARGE SCALE GENOMIC DNA]</scope>
    <source>
        <strain evidence="1 2">PX_177</strain>
    </source>
</reference>
<dbReference type="EMBL" id="RHQL01000028">
    <property type="protein sequence ID" value="RRV03818.1"/>
    <property type="molecule type" value="Genomic_DNA"/>
</dbReference>
<organism evidence="1 2">
    <name type="scientific">Stutzerimonas xanthomarina</name>
    <dbReference type="NCBI Taxonomy" id="271420"/>
    <lineage>
        <taxon>Bacteria</taxon>
        <taxon>Pseudomonadati</taxon>
        <taxon>Pseudomonadota</taxon>
        <taxon>Gammaproteobacteria</taxon>
        <taxon>Pseudomonadales</taxon>
        <taxon>Pseudomonadaceae</taxon>
        <taxon>Stutzerimonas</taxon>
    </lineage>
</organism>
<evidence type="ECO:0000313" key="2">
    <source>
        <dbReference type="Proteomes" id="UP000276506"/>
    </source>
</evidence>
<dbReference type="Proteomes" id="UP000276506">
    <property type="component" value="Unassembled WGS sequence"/>
</dbReference>
<protein>
    <submittedName>
        <fullName evidence="1">Uncharacterized protein</fullName>
    </submittedName>
</protein>
<dbReference type="AlphaFoldDB" id="A0A427DKG5"/>
<name>A0A427DKG5_9GAMM</name>